<organism evidence="2 3">
    <name type="scientific">Zoogloea oryzae</name>
    <dbReference type="NCBI Taxonomy" id="310767"/>
    <lineage>
        <taxon>Bacteria</taxon>
        <taxon>Pseudomonadati</taxon>
        <taxon>Pseudomonadota</taxon>
        <taxon>Betaproteobacteria</taxon>
        <taxon>Rhodocyclales</taxon>
        <taxon>Zoogloeaceae</taxon>
        <taxon>Zoogloea</taxon>
    </lineage>
</organism>
<evidence type="ECO:0000256" key="1">
    <source>
        <dbReference type="SAM" id="Phobius"/>
    </source>
</evidence>
<evidence type="ECO:0000313" key="3">
    <source>
        <dbReference type="Proteomes" id="UP001157167"/>
    </source>
</evidence>
<dbReference type="RefSeq" id="WP_284188484.1">
    <property type="nucleotide sequence ID" value="NZ_BSPX01000042.1"/>
</dbReference>
<gene>
    <name evidence="2" type="ORF">GCM10007933_27350</name>
</gene>
<proteinExistence type="predicted"/>
<dbReference type="EMBL" id="BSPX01000042">
    <property type="protein sequence ID" value="GLT23271.1"/>
    <property type="molecule type" value="Genomic_DNA"/>
</dbReference>
<reference evidence="3" key="1">
    <citation type="journal article" date="2019" name="Int. J. Syst. Evol. Microbiol.">
        <title>The Global Catalogue of Microorganisms (GCM) 10K type strain sequencing project: providing services to taxonomists for standard genome sequencing and annotation.</title>
        <authorList>
            <consortium name="The Broad Institute Genomics Platform"/>
            <consortium name="The Broad Institute Genome Sequencing Center for Infectious Disease"/>
            <person name="Wu L."/>
            <person name="Ma J."/>
        </authorList>
    </citation>
    <scope>NUCLEOTIDE SEQUENCE [LARGE SCALE GENOMIC DNA]</scope>
    <source>
        <strain evidence="3">NBRC 102407</strain>
    </source>
</reference>
<keyword evidence="3" id="KW-1185">Reference proteome</keyword>
<dbReference type="Proteomes" id="UP001157167">
    <property type="component" value="Unassembled WGS sequence"/>
</dbReference>
<accession>A0ABQ6FD86</accession>
<name>A0ABQ6FD86_9RHOO</name>
<comment type="caution">
    <text evidence="2">The sequence shown here is derived from an EMBL/GenBank/DDBJ whole genome shotgun (WGS) entry which is preliminary data.</text>
</comment>
<feature type="transmembrane region" description="Helical" evidence="1">
    <location>
        <begin position="6"/>
        <end position="24"/>
    </location>
</feature>
<keyword evidence="1" id="KW-0472">Membrane</keyword>
<keyword evidence="1" id="KW-0812">Transmembrane</keyword>
<sequence length="141" mass="14923">MDVRKLVIALGVLILLAVGIVLYLQVDQPVDRRRSDPVMAAKVEVQHGPALRAMGVRSLGVDPRTSDVVVVFKGGGRLGRRVAGRLPGLASADGCGELEVGISVGDSLTAWGDSSSPSFYSRLDCVIDEVVSRAAELRDPE</sequence>
<evidence type="ECO:0000313" key="2">
    <source>
        <dbReference type="EMBL" id="GLT23271.1"/>
    </source>
</evidence>
<keyword evidence="1" id="KW-1133">Transmembrane helix</keyword>
<protein>
    <submittedName>
        <fullName evidence="2">Uncharacterized protein</fullName>
    </submittedName>
</protein>